<evidence type="ECO:0000256" key="1">
    <source>
        <dbReference type="SAM" id="MobiDB-lite"/>
    </source>
</evidence>
<dbReference type="EMBL" id="ML769443">
    <property type="protein sequence ID" value="KAE9401742.1"/>
    <property type="molecule type" value="Genomic_DNA"/>
</dbReference>
<accession>A0A6A4HRL4</accession>
<gene>
    <name evidence="2" type="ORF">BT96DRAFT_937764</name>
</gene>
<evidence type="ECO:0000313" key="3">
    <source>
        <dbReference type="Proteomes" id="UP000799118"/>
    </source>
</evidence>
<feature type="compositionally biased region" description="Basic and acidic residues" evidence="1">
    <location>
        <begin position="85"/>
        <end position="103"/>
    </location>
</feature>
<protein>
    <submittedName>
        <fullName evidence="2">Uncharacterized protein</fullName>
    </submittedName>
</protein>
<feature type="compositionally biased region" description="Basic and acidic residues" evidence="1">
    <location>
        <begin position="815"/>
        <end position="828"/>
    </location>
</feature>
<feature type="compositionally biased region" description="Basic residues" evidence="1">
    <location>
        <begin position="1319"/>
        <end position="1336"/>
    </location>
</feature>
<feature type="region of interest" description="Disordered" evidence="1">
    <location>
        <begin position="801"/>
        <end position="831"/>
    </location>
</feature>
<sequence length="1336" mass="150299">MSYPFIHPGHPFGPVTFNPMLFNPMAGWSQQVPPAPNPSQNTAPHMIPSTPQSMLNNVQIPSTAEIRNGLMKGMYNSRNAASEADEARDWPNGTQHREQAAGDADADKIFKQNKWAWTSNGLVNFEGAQAERRRCLGHLTEQERVDVQEQVYRSQNATPHQLRAGDTGLGSVPLPQIAPKLAGARSARYHVAKAKVDLGITPASPSKSSSGALHSWSDLEKKLNEPFIIDSRLHGSVIVLVLQTPFMRQMLHESIDLWLNDSTPDDPDASRHGCITDGDHSFFRLWISQALNSKLTQKRFKELSKEASKAQWQHYLQEANSVQVGCEIHFFRSGKRLTQNGALVPCEKKDKFMEMLYIMTAKSTTSEIFASTVHQLQDQFPRIQGWLGWWLRPAISSMIFPSTSSINPLLADKVPSTSNPIEAQHSNLHSAMGKDHDALSGVHKLYLYIKQREKQYKAVMDGHISPQKLHQNPPPKRKVHWDVNDGRAPDTEDALLSVSGQHDGHAPSTKNSVTKSLISAPLEAQKSKRMLRSYVWANNSCFFDVGLELWYRVFAGSSLTYRSEILALLPKGSTLENMFQHFQKRLDWTETGKPRNAKSMLSSIQDIVRQAISIKFNLHNVGDYGCARSWLARAVTDELSPEHIPHWKCGDAPFNHALQFTDWDVQTLLVLQGKEIKSISTNQYVKHLMPRHSGKGGTGAVALVGRVVFSNGNHFIADILLPHNEDLSTFRYDDMRVPLSKRDFFVYRRTSDISVVTSDINALEEAYRIGQISWSKYKNPVFSLDEAGDAISSPSEFSDDAINDMLDPDTTDSSSNHDIEHSAHKDAPIDDSMDWDEKEEKLALDTSGNDPDIKNMTLEMKSITWNQTVILRLVKVVDIVKIVEELLQSCQFVMIKTKDIRKCKLYAAKVVSWDRNARGLLLQFYSGNIYSKGEAPAKSTVIWSIQDVQGARGNVLPPETLGSLKWPISLMEDAVDLYSYENAAISKALNDAQDSITDIISGTSAHPIVDLFRRWSRLSSNKEQFIKWSRLEGKRVLSILNSFRDECFDYDILPGDYSLSETACIILGHKIQQAPTQSIIGGLMPSIDVARVLLDLVVVRVYLNRTPEDDIEIYHLARKYKPSESKESCSSLASLGYLKRHLSVPESALAASQSSRDTRFPPVYIGHSLYGGSKLVTNPQHNIRLFHDGNQAITAHNADGSSYSWRVSKIANNMCTPQWQIVYSPPIDPPPLLPKSRKSMDVDSTPSKPYNLRSNPKPSRLRVVPKIKKRTREDSWDDPEFVSNMKRSRKMVSQEALEIFNDLEDNKPEIKNTHEHGQRGGRVRGRRRGGNRKTQK</sequence>
<feature type="region of interest" description="Disordered" evidence="1">
    <location>
        <begin position="1230"/>
        <end position="1261"/>
    </location>
</feature>
<proteinExistence type="predicted"/>
<reference evidence="2" key="1">
    <citation type="journal article" date="2019" name="Environ. Microbiol.">
        <title>Fungal ecological strategies reflected in gene transcription - a case study of two litter decomposers.</title>
        <authorList>
            <person name="Barbi F."/>
            <person name="Kohler A."/>
            <person name="Barry K."/>
            <person name="Baskaran P."/>
            <person name="Daum C."/>
            <person name="Fauchery L."/>
            <person name="Ihrmark K."/>
            <person name="Kuo A."/>
            <person name="LaButti K."/>
            <person name="Lipzen A."/>
            <person name="Morin E."/>
            <person name="Grigoriev I.V."/>
            <person name="Henrissat B."/>
            <person name="Lindahl B."/>
            <person name="Martin F."/>
        </authorList>
    </citation>
    <scope>NUCLEOTIDE SEQUENCE</scope>
    <source>
        <strain evidence="2">JB14</strain>
    </source>
</reference>
<organism evidence="2 3">
    <name type="scientific">Gymnopus androsaceus JB14</name>
    <dbReference type="NCBI Taxonomy" id="1447944"/>
    <lineage>
        <taxon>Eukaryota</taxon>
        <taxon>Fungi</taxon>
        <taxon>Dikarya</taxon>
        <taxon>Basidiomycota</taxon>
        <taxon>Agaricomycotina</taxon>
        <taxon>Agaricomycetes</taxon>
        <taxon>Agaricomycetidae</taxon>
        <taxon>Agaricales</taxon>
        <taxon>Marasmiineae</taxon>
        <taxon>Omphalotaceae</taxon>
        <taxon>Gymnopus</taxon>
    </lineage>
</organism>
<evidence type="ECO:0000313" key="2">
    <source>
        <dbReference type="EMBL" id="KAE9401742.1"/>
    </source>
</evidence>
<feature type="region of interest" description="Disordered" evidence="1">
    <location>
        <begin position="79"/>
        <end position="103"/>
    </location>
</feature>
<keyword evidence="3" id="KW-1185">Reference proteome</keyword>
<name>A0A6A4HRL4_9AGAR</name>
<feature type="compositionally biased region" description="Acidic residues" evidence="1">
    <location>
        <begin position="801"/>
        <end position="810"/>
    </location>
</feature>
<feature type="compositionally biased region" description="Basic and acidic residues" evidence="1">
    <location>
        <begin position="1304"/>
        <end position="1318"/>
    </location>
</feature>
<feature type="compositionally biased region" description="Polar residues" evidence="1">
    <location>
        <begin position="1242"/>
        <end position="1257"/>
    </location>
</feature>
<dbReference type="Proteomes" id="UP000799118">
    <property type="component" value="Unassembled WGS sequence"/>
</dbReference>
<dbReference type="OrthoDB" id="3046222at2759"/>
<feature type="region of interest" description="Disordered" evidence="1">
    <location>
        <begin position="1302"/>
        <end position="1336"/>
    </location>
</feature>